<dbReference type="Pfam" id="PF08665">
    <property type="entry name" value="PglZ"/>
    <property type="match status" value="1"/>
</dbReference>
<reference evidence="1 2" key="2">
    <citation type="submission" date="2019-08" db="EMBL/GenBank/DDBJ databases">
        <authorList>
            <person name="Henke P."/>
        </authorList>
    </citation>
    <scope>NUCLEOTIDE SEQUENCE [LARGE SCALE GENOMIC DNA]</scope>
    <source>
        <strain evidence="1">Phe10_nw2017</strain>
    </source>
</reference>
<evidence type="ECO:0000313" key="2">
    <source>
        <dbReference type="Proteomes" id="UP000321083"/>
    </source>
</evidence>
<dbReference type="EMBL" id="SRHE01000376">
    <property type="protein sequence ID" value="TWW09124.1"/>
    <property type="molecule type" value="Genomic_DNA"/>
</dbReference>
<dbReference type="AlphaFoldDB" id="A0A5C6M7N9"/>
<organism evidence="1 2">
    <name type="scientific">Planctomyces bekefii</name>
    <dbReference type="NCBI Taxonomy" id="1653850"/>
    <lineage>
        <taxon>Bacteria</taxon>
        <taxon>Pseudomonadati</taxon>
        <taxon>Planctomycetota</taxon>
        <taxon>Planctomycetia</taxon>
        <taxon>Planctomycetales</taxon>
        <taxon>Planctomycetaceae</taxon>
        <taxon>Planctomyces</taxon>
    </lineage>
</organism>
<gene>
    <name evidence="1" type="ORF">E3A20_17470</name>
</gene>
<proteinExistence type="predicted"/>
<sequence>MDSWRDKVLRYFQPGISRLTLVADPDGLLTEERMLAAIRERGFELIPFDDPIAFRFAYESQYRSVWDRGEESALVVVLRSAEQQLDQLPFDLLGAGRRIELALHQLFSRLNHTVLASLDRSFLDDIERAGGELDSGSLTEKGTRDFVLMHCFGIVPSMIHTAVDLMKVLLSLHSRCQQLPELLLEHLLERMGGHPAFQGWPLRAVLSSRELFLAFVQEQWHCFVTGWGEVALAGGDAGEVLSGDPLLLAETTTAKGRRRGPGCLIPFAHEDIRAYVDTLFLDGSLTPVMAETAAELPQWVQPGVVHDEASDSRRRFQGLWRQLEQRLPDRDCSHRDWQEFARKWAELVVLRWSSDQHLQADDRRQWDELHLRVELEFGQWMIRRYGTLHNLPCQQQPAMVHQIPWFMATERKRRQLSRLALVVLDGLALDQWLLLKRQLDESRGGLKFQESTAFAWVPTLTSVTRQSIFAGEPPLYFPDSLGTTAKERAHWLRFWEDQGVPRLQVELLTSLDGERDERLDQVLLESRVSVLGLVWNKVDEIMHGMQLQTAGMHSQVRLWGRQGHLGALLRKLVQHGFQVYLTADHGNVAAVGAGNPRDGVLAETRGKRCRVYDRVEFRDEVAQQFPQSISWPGYGLPAWQQVLLAGGLQAFAAVGEELVGHGGVSLEEVLVPFVTISGEVT</sequence>
<dbReference type="NCBIfam" id="NF033449">
    <property type="entry name" value="BREX_PglZ_3"/>
    <property type="match status" value="1"/>
</dbReference>
<dbReference type="Proteomes" id="UP000321083">
    <property type="component" value="Unassembled WGS sequence"/>
</dbReference>
<keyword evidence="2" id="KW-1185">Reference proteome</keyword>
<protein>
    <submittedName>
        <fullName evidence="1">Alkaline phosphatase</fullName>
    </submittedName>
</protein>
<evidence type="ECO:0000313" key="1">
    <source>
        <dbReference type="EMBL" id="TWW09124.1"/>
    </source>
</evidence>
<comment type="caution">
    <text evidence="1">The sequence shown here is derived from an EMBL/GenBank/DDBJ whole genome shotgun (WGS) entry which is preliminary data.</text>
</comment>
<accession>A0A5C6M7N9</accession>
<name>A0A5C6M7N9_9PLAN</name>
<reference evidence="1 2" key="1">
    <citation type="submission" date="2019-08" db="EMBL/GenBank/DDBJ databases">
        <title>100 year-old enigma solved: identification of Planctomyces bekefii, the type genus and species of the phylum Planctomycetes.</title>
        <authorList>
            <person name="Svetlana D.N."/>
            <person name="Overmann J."/>
        </authorList>
    </citation>
    <scope>NUCLEOTIDE SEQUENCE [LARGE SCALE GENOMIC DNA]</scope>
    <source>
        <strain evidence="1">Phe10_nw2017</strain>
    </source>
</reference>